<dbReference type="InterPro" id="IPR046457">
    <property type="entry name" value="PMI_typeI_cat"/>
</dbReference>
<dbReference type="GO" id="GO:0005829">
    <property type="term" value="C:cytosol"/>
    <property type="evidence" value="ECO:0007669"/>
    <property type="project" value="TreeGrafter"/>
</dbReference>
<dbReference type="EMBL" id="CAEZST010000012">
    <property type="protein sequence ID" value="CAB4547966.1"/>
    <property type="molecule type" value="Genomic_DNA"/>
</dbReference>
<evidence type="ECO:0000256" key="1">
    <source>
        <dbReference type="ARBA" id="ARBA00000757"/>
    </source>
</evidence>
<dbReference type="PROSITE" id="PS00965">
    <property type="entry name" value="PMI_I_1"/>
    <property type="match status" value="1"/>
</dbReference>
<dbReference type="PANTHER" id="PTHR10309:SF0">
    <property type="entry name" value="MANNOSE-6-PHOSPHATE ISOMERASE"/>
    <property type="match status" value="1"/>
</dbReference>
<keyword evidence="6" id="KW-0862">Zinc</keyword>
<dbReference type="Pfam" id="PF20511">
    <property type="entry name" value="PMI_typeI_cat"/>
    <property type="match status" value="1"/>
</dbReference>
<dbReference type="GO" id="GO:0009298">
    <property type="term" value="P:GDP-mannose biosynthetic process"/>
    <property type="evidence" value="ECO:0007669"/>
    <property type="project" value="InterPro"/>
</dbReference>
<dbReference type="PANTHER" id="PTHR10309">
    <property type="entry name" value="MANNOSE-6-PHOSPHATE ISOMERASE"/>
    <property type="match status" value="1"/>
</dbReference>
<comment type="similarity">
    <text evidence="3">Belongs to the mannose-6-phosphate isomerase type 1 family.</text>
</comment>
<evidence type="ECO:0000256" key="7">
    <source>
        <dbReference type="ARBA" id="ARBA00023235"/>
    </source>
</evidence>
<dbReference type="SUPFAM" id="SSF51182">
    <property type="entry name" value="RmlC-like cupins"/>
    <property type="match status" value="1"/>
</dbReference>
<dbReference type="GO" id="GO:0005975">
    <property type="term" value="P:carbohydrate metabolic process"/>
    <property type="evidence" value="ECO:0007669"/>
    <property type="project" value="InterPro"/>
</dbReference>
<comment type="cofactor">
    <cofactor evidence="2">
        <name>Zn(2+)</name>
        <dbReference type="ChEBI" id="CHEBI:29105"/>
    </cofactor>
</comment>
<protein>
    <recommendedName>
        <fullName evidence="4">mannose-6-phosphate isomerase</fullName>
        <ecNumber evidence="4">5.3.1.8</ecNumber>
    </recommendedName>
</protein>
<dbReference type="NCBIfam" id="TIGR00218">
    <property type="entry name" value="manA"/>
    <property type="match status" value="1"/>
</dbReference>
<evidence type="ECO:0000256" key="3">
    <source>
        <dbReference type="ARBA" id="ARBA00010772"/>
    </source>
</evidence>
<sequence length="357" mass="38758">MTLLRISNTPKDYAWGSADLIPQLLGREPNGQPQAEVWFGTHPDSESIVEDDQNGLLSARVGQLNFLVKYLAAAKPLSIQVHPSKQWAAKRFSENYPGYTDANHKPELIVAVSDFHALCGFRKTEDISQDLELLAGSSSMFEPWLTSLATQGLKGATEWALSQSEDVVKTFVSISHVSSRHSLVKEIDQHFPNDVGLLVSMLLNYVELKPGQALYLPAGNIHAYLSGLGVEVMASSNNVLRGGLTVKPIDVPELLAVADFTELANPVANQKLLMTGLTEYLTDCEDFKVYRVEPSGSNLLVDIRLTGKAILTCVAGEIAISTSKEETLVLTKGEVAFFEAANYFSILGSGTGYLALG</sequence>
<dbReference type="GO" id="GO:0004476">
    <property type="term" value="F:mannose-6-phosphate isomerase activity"/>
    <property type="evidence" value="ECO:0007669"/>
    <property type="project" value="UniProtKB-EC"/>
</dbReference>
<gene>
    <name evidence="9" type="ORF">UFOPK1503_00810</name>
</gene>
<accession>A0A6J6C9K8</accession>
<reference evidence="9" key="1">
    <citation type="submission" date="2020-05" db="EMBL/GenBank/DDBJ databases">
        <authorList>
            <person name="Chiriac C."/>
            <person name="Salcher M."/>
            <person name="Ghai R."/>
            <person name="Kavagutti S V."/>
        </authorList>
    </citation>
    <scope>NUCLEOTIDE SEQUENCE</scope>
</reference>
<evidence type="ECO:0000256" key="4">
    <source>
        <dbReference type="ARBA" id="ARBA00011956"/>
    </source>
</evidence>
<comment type="catalytic activity">
    <reaction evidence="1">
        <text>D-mannose 6-phosphate = D-fructose 6-phosphate</text>
        <dbReference type="Rhea" id="RHEA:12356"/>
        <dbReference type="ChEBI" id="CHEBI:58735"/>
        <dbReference type="ChEBI" id="CHEBI:61527"/>
        <dbReference type="EC" id="5.3.1.8"/>
    </reaction>
</comment>
<dbReference type="PRINTS" id="PR00714">
    <property type="entry name" value="MAN6PISMRASE"/>
</dbReference>
<dbReference type="EC" id="5.3.1.8" evidence="4"/>
<dbReference type="Gene3D" id="2.60.120.10">
    <property type="entry name" value="Jelly Rolls"/>
    <property type="match status" value="2"/>
</dbReference>
<organism evidence="9">
    <name type="scientific">freshwater metagenome</name>
    <dbReference type="NCBI Taxonomy" id="449393"/>
    <lineage>
        <taxon>unclassified sequences</taxon>
        <taxon>metagenomes</taxon>
        <taxon>ecological metagenomes</taxon>
    </lineage>
</organism>
<dbReference type="Gene3D" id="1.10.441.10">
    <property type="entry name" value="Phosphomannose Isomerase, domain 2"/>
    <property type="match status" value="1"/>
</dbReference>
<dbReference type="InterPro" id="IPR011051">
    <property type="entry name" value="RmlC_Cupin_sf"/>
</dbReference>
<proteinExistence type="inferred from homology"/>
<dbReference type="InterPro" id="IPR001250">
    <property type="entry name" value="Man6P_Isoase-1"/>
</dbReference>
<keyword evidence="7" id="KW-0413">Isomerase</keyword>
<evidence type="ECO:0000313" key="9">
    <source>
        <dbReference type="EMBL" id="CAB4547966.1"/>
    </source>
</evidence>
<evidence type="ECO:0000259" key="8">
    <source>
        <dbReference type="Pfam" id="PF20511"/>
    </source>
</evidence>
<evidence type="ECO:0000256" key="2">
    <source>
        <dbReference type="ARBA" id="ARBA00001947"/>
    </source>
</evidence>
<dbReference type="GO" id="GO:0008270">
    <property type="term" value="F:zinc ion binding"/>
    <property type="evidence" value="ECO:0007669"/>
    <property type="project" value="InterPro"/>
</dbReference>
<name>A0A6J6C9K8_9ZZZZ</name>
<feature type="domain" description="Phosphomannose isomerase type I catalytic" evidence="8">
    <location>
        <begin position="3"/>
        <end position="123"/>
    </location>
</feature>
<dbReference type="AlphaFoldDB" id="A0A6J6C9K8"/>
<dbReference type="InterPro" id="IPR018050">
    <property type="entry name" value="Pmannose_isomerase-type1_CS"/>
</dbReference>
<dbReference type="InterPro" id="IPR014710">
    <property type="entry name" value="RmlC-like_jellyroll"/>
</dbReference>
<dbReference type="PIRSF" id="PIRSF001480">
    <property type="entry name" value="Mannose-6-phosphate_isomerase"/>
    <property type="match status" value="1"/>
</dbReference>
<keyword evidence="5" id="KW-0479">Metal-binding</keyword>
<evidence type="ECO:0000256" key="6">
    <source>
        <dbReference type="ARBA" id="ARBA00022833"/>
    </source>
</evidence>
<dbReference type="InterPro" id="IPR016305">
    <property type="entry name" value="Mannose-6-P_Isomerase"/>
</dbReference>
<evidence type="ECO:0000256" key="5">
    <source>
        <dbReference type="ARBA" id="ARBA00022723"/>
    </source>
</evidence>
<dbReference type="CDD" id="cd07011">
    <property type="entry name" value="cupin_PMI_type_I_N"/>
    <property type="match status" value="1"/>
</dbReference>